<reference evidence="2" key="1">
    <citation type="submission" date="2021-02" db="EMBL/GenBank/DDBJ databases">
        <authorList>
            <person name="Nowell W R."/>
        </authorList>
    </citation>
    <scope>NUCLEOTIDE SEQUENCE</scope>
</reference>
<evidence type="ECO:0000313" key="3">
    <source>
        <dbReference type="Proteomes" id="UP000663868"/>
    </source>
</evidence>
<dbReference type="Proteomes" id="UP000663860">
    <property type="component" value="Unassembled WGS sequence"/>
</dbReference>
<dbReference type="AlphaFoldDB" id="A0A819FNE1"/>
<organism evidence="2 3">
    <name type="scientific">Adineta steineri</name>
    <dbReference type="NCBI Taxonomy" id="433720"/>
    <lineage>
        <taxon>Eukaryota</taxon>
        <taxon>Metazoa</taxon>
        <taxon>Spiralia</taxon>
        <taxon>Gnathifera</taxon>
        <taxon>Rotifera</taxon>
        <taxon>Eurotatoria</taxon>
        <taxon>Bdelloidea</taxon>
        <taxon>Adinetida</taxon>
        <taxon>Adinetidae</taxon>
        <taxon>Adineta</taxon>
    </lineage>
</organism>
<gene>
    <name evidence="1" type="ORF">IZO911_LOCUS17757</name>
    <name evidence="2" type="ORF">KXQ929_LOCUS21168</name>
</gene>
<dbReference type="EMBL" id="CAJNOE010000167">
    <property type="protein sequence ID" value="CAF1003206.1"/>
    <property type="molecule type" value="Genomic_DNA"/>
</dbReference>
<comment type="caution">
    <text evidence="2">The sequence shown here is derived from an EMBL/GenBank/DDBJ whole genome shotgun (WGS) entry which is preliminary data.</text>
</comment>
<protein>
    <submittedName>
        <fullName evidence="2">Uncharacterized protein</fullName>
    </submittedName>
</protein>
<sequence length="153" mass="17993">MTITYIKLYTPSSSNDTLLKDIERRQDILLKKLEHLFNEISQYGEFQKNNPKEPIQEELVVHLSAKQPSKNILNFIEQNHNKFSIRTYRHSSLHGISFNNPIQNVSSSSNNRLLTIIWNDDRQNLPYMFYSNKNLNDEQSILNLLSQQLTNNN</sequence>
<evidence type="ECO:0000313" key="2">
    <source>
        <dbReference type="EMBL" id="CAF3870323.1"/>
    </source>
</evidence>
<accession>A0A819FNE1</accession>
<dbReference type="EMBL" id="CAJOBB010001534">
    <property type="protein sequence ID" value="CAF3870323.1"/>
    <property type="molecule type" value="Genomic_DNA"/>
</dbReference>
<evidence type="ECO:0000313" key="1">
    <source>
        <dbReference type="EMBL" id="CAF1003206.1"/>
    </source>
</evidence>
<dbReference type="Proteomes" id="UP000663868">
    <property type="component" value="Unassembled WGS sequence"/>
</dbReference>
<proteinExistence type="predicted"/>
<name>A0A819FNE1_9BILA</name>